<dbReference type="Proteomes" id="UP000774326">
    <property type="component" value="Unassembled WGS sequence"/>
</dbReference>
<accession>A0A9P8Q299</accession>
<protein>
    <recommendedName>
        <fullName evidence="3">Topoisomerase I damage affected protein 2</fullName>
    </recommendedName>
</protein>
<keyword evidence="2" id="KW-1185">Reference proteome</keyword>
<sequence>MSEINPLFTASQIKAVILSQLQSYAVDFSADQLNGSISSILTTFKTDQRYTHYKIILNATLLKLQDSLSDVSVKQTYGSLINDATDGVVNVKISKEEIITEKETDIGDDYVILFQLVYIKA</sequence>
<dbReference type="AlphaFoldDB" id="A0A9P8Q299"/>
<organism evidence="1 2">
    <name type="scientific">Wickerhamomyces pijperi</name>
    <name type="common">Yeast</name>
    <name type="synonym">Pichia pijperi</name>
    <dbReference type="NCBI Taxonomy" id="599730"/>
    <lineage>
        <taxon>Eukaryota</taxon>
        <taxon>Fungi</taxon>
        <taxon>Dikarya</taxon>
        <taxon>Ascomycota</taxon>
        <taxon>Saccharomycotina</taxon>
        <taxon>Saccharomycetes</taxon>
        <taxon>Phaffomycetales</taxon>
        <taxon>Wickerhamomycetaceae</taxon>
        <taxon>Wickerhamomyces</taxon>
    </lineage>
</organism>
<evidence type="ECO:0000313" key="2">
    <source>
        <dbReference type="Proteomes" id="UP000774326"/>
    </source>
</evidence>
<name>A0A9P8Q299_WICPI</name>
<evidence type="ECO:0000313" key="1">
    <source>
        <dbReference type="EMBL" id="KAH3682673.1"/>
    </source>
</evidence>
<reference evidence="1" key="2">
    <citation type="submission" date="2021-01" db="EMBL/GenBank/DDBJ databases">
        <authorList>
            <person name="Schikora-Tamarit M.A."/>
        </authorList>
    </citation>
    <scope>NUCLEOTIDE SEQUENCE</scope>
    <source>
        <strain evidence="1">CBS2887</strain>
    </source>
</reference>
<reference evidence="1" key="1">
    <citation type="journal article" date="2021" name="Open Biol.">
        <title>Shared evolutionary footprints suggest mitochondrial oxidative damage underlies multiple complex I losses in fungi.</title>
        <authorList>
            <person name="Schikora-Tamarit M.A."/>
            <person name="Marcet-Houben M."/>
            <person name="Nosek J."/>
            <person name="Gabaldon T."/>
        </authorList>
    </citation>
    <scope>NUCLEOTIDE SEQUENCE</scope>
    <source>
        <strain evidence="1">CBS2887</strain>
    </source>
</reference>
<evidence type="ECO:0008006" key="3">
    <source>
        <dbReference type="Google" id="ProtNLM"/>
    </source>
</evidence>
<proteinExistence type="predicted"/>
<gene>
    <name evidence="1" type="ORF">WICPIJ_006367</name>
</gene>
<comment type="caution">
    <text evidence="1">The sequence shown here is derived from an EMBL/GenBank/DDBJ whole genome shotgun (WGS) entry which is preliminary data.</text>
</comment>
<dbReference type="EMBL" id="JAEUBG010003513">
    <property type="protein sequence ID" value="KAH3682673.1"/>
    <property type="molecule type" value="Genomic_DNA"/>
</dbReference>